<evidence type="ECO:0000313" key="4">
    <source>
        <dbReference type="Proteomes" id="UP000251088"/>
    </source>
</evidence>
<reference evidence="3 4" key="1">
    <citation type="submission" date="2018-06" db="EMBL/GenBank/DDBJ databases">
        <authorList>
            <consortium name="Pathogen Informatics"/>
            <person name="Doyle S."/>
        </authorList>
    </citation>
    <scope>NUCLEOTIDE SEQUENCE [LARGE SCALE GENOMIC DNA]</scope>
    <source>
        <strain evidence="3 4">NCTC9128</strain>
    </source>
</reference>
<keyword evidence="2 3" id="KW-0328">Glycosyltransferase</keyword>
<evidence type="ECO:0000256" key="1">
    <source>
        <dbReference type="ARBA" id="ARBA00006047"/>
    </source>
</evidence>
<dbReference type="Pfam" id="PF00343">
    <property type="entry name" value="Phosphorylase"/>
    <property type="match status" value="1"/>
</dbReference>
<dbReference type="GO" id="GO:0008184">
    <property type="term" value="F:glycogen phosphorylase activity"/>
    <property type="evidence" value="ECO:0007669"/>
    <property type="project" value="InterPro"/>
</dbReference>
<dbReference type="GO" id="GO:0030170">
    <property type="term" value="F:pyridoxal phosphate binding"/>
    <property type="evidence" value="ECO:0007669"/>
    <property type="project" value="TreeGrafter"/>
</dbReference>
<protein>
    <recommendedName>
        <fullName evidence="2">Alpha-1,4 glucan phosphorylase</fullName>
        <ecNumber evidence="2">2.4.1.1</ecNumber>
    </recommendedName>
</protein>
<accession>A0A2X3BR42</accession>
<dbReference type="PANTHER" id="PTHR11468">
    <property type="entry name" value="GLYCOGEN PHOSPHORYLASE"/>
    <property type="match status" value="1"/>
</dbReference>
<comment type="similarity">
    <text evidence="1 2">Belongs to the glycogen phosphorylase family.</text>
</comment>
<keyword evidence="2" id="KW-0119">Carbohydrate metabolism</keyword>
<dbReference type="Proteomes" id="UP000251088">
    <property type="component" value="Unassembled WGS sequence"/>
</dbReference>
<name>A0A2X3BR42_KLEPN</name>
<dbReference type="AlphaFoldDB" id="A0A2X3BR42"/>
<sequence>MLGYRNNVAQPLRLWQAKHAHPFNLTKFNDGDFLRAEQQGIDAEKLTKVLYPNDNHQAGKKLRLMQQYFQCACSVADILRRHHLAGRKLAELADYEVIQLNDTHPTIAIPELLRVLIDEHQLSWDDAWAITSKPLLTPTTP</sequence>
<organism evidence="3 4">
    <name type="scientific">Klebsiella pneumoniae</name>
    <dbReference type="NCBI Taxonomy" id="573"/>
    <lineage>
        <taxon>Bacteria</taxon>
        <taxon>Pseudomonadati</taxon>
        <taxon>Pseudomonadota</taxon>
        <taxon>Gammaproteobacteria</taxon>
        <taxon>Enterobacterales</taxon>
        <taxon>Enterobacteriaceae</taxon>
        <taxon>Klebsiella/Raoultella group</taxon>
        <taxon>Klebsiella</taxon>
        <taxon>Klebsiella pneumoniae complex</taxon>
    </lineage>
</organism>
<proteinExistence type="inferred from homology"/>
<dbReference type="SUPFAM" id="SSF53756">
    <property type="entry name" value="UDP-Glycosyltransferase/glycogen phosphorylase"/>
    <property type="match status" value="1"/>
</dbReference>
<dbReference type="InterPro" id="IPR000811">
    <property type="entry name" value="Glyco_trans_35"/>
</dbReference>
<keyword evidence="2" id="KW-0663">Pyridoxal phosphate</keyword>
<dbReference type="GO" id="GO:0005980">
    <property type="term" value="P:glycogen catabolic process"/>
    <property type="evidence" value="ECO:0007669"/>
    <property type="project" value="TreeGrafter"/>
</dbReference>
<comment type="function">
    <text evidence="2">Allosteric enzyme that catalyzes the rate-limiting step in glycogen catabolism, the phosphorolytic cleavage of glycogen to produce glucose-1-phosphate, and plays a central role in maintaining cellular and organismal glucose homeostasis.</text>
</comment>
<comment type="catalytic activity">
    <reaction evidence="2">
        <text>[(1-&gt;4)-alpha-D-glucosyl](n) + phosphate = [(1-&gt;4)-alpha-D-glucosyl](n-1) + alpha-D-glucose 1-phosphate</text>
        <dbReference type="Rhea" id="RHEA:41732"/>
        <dbReference type="Rhea" id="RHEA-COMP:9584"/>
        <dbReference type="Rhea" id="RHEA-COMP:9586"/>
        <dbReference type="ChEBI" id="CHEBI:15444"/>
        <dbReference type="ChEBI" id="CHEBI:43474"/>
        <dbReference type="ChEBI" id="CHEBI:58601"/>
        <dbReference type="EC" id="2.4.1.1"/>
    </reaction>
</comment>
<gene>
    <name evidence="3" type="primary">malP_3</name>
    <name evidence="3" type="ORF">NCTC9128_00592</name>
</gene>
<evidence type="ECO:0000256" key="2">
    <source>
        <dbReference type="RuleBase" id="RU000587"/>
    </source>
</evidence>
<comment type="cofactor">
    <cofactor evidence="2">
        <name>pyridoxal 5'-phosphate</name>
        <dbReference type="ChEBI" id="CHEBI:597326"/>
    </cofactor>
</comment>
<keyword evidence="2 3" id="KW-0808">Transferase</keyword>
<dbReference type="PANTHER" id="PTHR11468:SF25">
    <property type="entry name" value="MALTODEXTRIN PHOSPHORYLASE"/>
    <property type="match status" value="1"/>
</dbReference>
<evidence type="ECO:0000313" key="3">
    <source>
        <dbReference type="EMBL" id="SQC07638.1"/>
    </source>
</evidence>
<dbReference type="Gene3D" id="3.40.50.2000">
    <property type="entry name" value="Glycogen Phosphorylase B"/>
    <property type="match status" value="1"/>
</dbReference>
<dbReference type="EC" id="2.4.1.1" evidence="2"/>
<dbReference type="EMBL" id="UAWN01000003">
    <property type="protein sequence ID" value="SQC07638.1"/>
    <property type="molecule type" value="Genomic_DNA"/>
</dbReference>
<dbReference type="GO" id="GO:0005737">
    <property type="term" value="C:cytoplasm"/>
    <property type="evidence" value="ECO:0007669"/>
    <property type="project" value="TreeGrafter"/>
</dbReference>